<feature type="compositionally biased region" description="Pro residues" evidence="1">
    <location>
        <begin position="1"/>
        <end position="18"/>
    </location>
</feature>
<feature type="compositionally biased region" description="Low complexity" evidence="1">
    <location>
        <begin position="19"/>
        <end position="30"/>
    </location>
</feature>
<feature type="non-terminal residue" evidence="2">
    <location>
        <position position="103"/>
    </location>
</feature>
<evidence type="ECO:0000313" key="3">
    <source>
        <dbReference type="Proteomes" id="UP000287651"/>
    </source>
</evidence>
<evidence type="ECO:0000313" key="2">
    <source>
        <dbReference type="EMBL" id="RRT49821.1"/>
    </source>
</evidence>
<accession>A0A426YDK7</accession>
<organism evidence="2 3">
    <name type="scientific">Ensete ventricosum</name>
    <name type="common">Abyssinian banana</name>
    <name type="synonym">Musa ensete</name>
    <dbReference type="NCBI Taxonomy" id="4639"/>
    <lineage>
        <taxon>Eukaryota</taxon>
        <taxon>Viridiplantae</taxon>
        <taxon>Streptophyta</taxon>
        <taxon>Embryophyta</taxon>
        <taxon>Tracheophyta</taxon>
        <taxon>Spermatophyta</taxon>
        <taxon>Magnoliopsida</taxon>
        <taxon>Liliopsida</taxon>
        <taxon>Zingiberales</taxon>
        <taxon>Musaceae</taxon>
        <taxon>Ensete</taxon>
    </lineage>
</organism>
<dbReference type="Proteomes" id="UP000287651">
    <property type="component" value="Unassembled WGS sequence"/>
</dbReference>
<evidence type="ECO:0000256" key="1">
    <source>
        <dbReference type="SAM" id="MobiDB-lite"/>
    </source>
</evidence>
<dbReference type="AlphaFoldDB" id="A0A426YDK7"/>
<dbReference type="EMBL" id="AMZH03013104">
    <property type="protein sequence ID" value="RRT49821.1"/>
    <property type="molecule type" value="Genomic_DNA"/>
</dbReference>
<comment type="caution">
    <text evidence="2">The sequence shown here is derived from an EMBL/GenBank/DDBJ whole genome shotgun (WGS) entry which is preliminary data.</text>
</comment>
<feature type="region of interest" description="Disordered" evidence="1">
    <location>
        <begin position="1"/>
        <end position="30"/>
    </location>
</feature>
<feature type="region of interest" description="Disordered" evidence="1">
    <location>
        <begin position="49"/>
        <end position="79"/>
    </location>
</feature>
<reference evidence="2 3" key="1">
    <citation type="journal article" date="2014" name="Agronomy (Basel)">
        <title>A Draft Genome Sequence for Ensete ventricosum, the Drought-Tolerant Tree Against Hunger.</title>
        <authorList>
            <person name="Harrison J."/>
            <person name="Moore K.A."/>
            <person name="Paszkiewicz K."/>
            <person name="Jones T."/>
            <person name="Grant M."/>
            <person name="Ambacheew D."/>
            <person name="Muzemil S."/>
            <person name="Studholme D.J."/>
        </authorList>
    </citation>
    <scope>NUCLEOTIDE SEQUENCE [LARGE SCALE GENOMIC DNA]</scope>
</reference>
<sequence>MELVPPPPPPPSLNPPDPAAHVGPDGARAAAAATHLAEAIGASVLVSQGGAHPRLGVGDSPRYLHPNQGLQAPQLGGGPTHLVGGVAQLLDAVTQRRRLAPGS</sequence>
<proteinExistence type="predicted"/>
<protein>
    <submittedName>
        <fullName evidence="2">Uncharacterized protein</fullName>
    </submittedName>
</protein>
<name>A0A426YDK7_ENSVE</name>
<gene>
    <name evidence="2" type="ORF">B296_00016191</name>
</gene>